<keyword evidence="6" id="KW-0472">Membrane</keyword>
<dbReference type="HOGENOM" id="CLU_006756_0_0_7"/>
<keyword evidence="13" id="KW-1185">Reference proteome</keyword>
<feature type="domain" description="Secretin/TonB short N-terminal" evidence="11">
    <location>
        <begin position="401"/>
        <end position="449"/>
    </location>
</feature>
<dbReference type="AlphaFoldDB" id="W4L992"/>
<dbReference type="InterPro" id="IPR049371">
    <property type="entry name" value="GspD-like_N0"/>
</dbReference>
<dbReference type="Gene3D" id="3.30.1370.120">
    <property type="match status" value="1"/>
</dbReference>
<dbReference type="InterPro" id="IPR021731">
    <property type="entry name" value="AMIN_dom"/>
</dbReference>
<keyword evidence="7" id="KW-0998">Cell outer membrane</keyword>
<evidence type="ECO:0000256" key="6">
    <source>
        <dbReference type="ARBA" id="ARBA00023136"/>
    </source>
</evidence>
<name>W4L992_ENTF1</name>
<dbReference type="InterPro" id="IPR004846">
    <property type="entry name" value="T2SS/T3SS_dom"/>
</dbReference>
<keyword evidence="5" id="KW-0653">Protein transport</keyword>
<dbReference type="GO" id="GO:0009306">
    <property type="term" value="P:protein secretion"/>
    <property type="evidence" value="ECO:0007669"/>
    <property type="project" value="InterPro"/>
</dbReference>
<dbReference type="Pfam" id="PF11741">
    <property type="entry name" value="AMIN"/>
    <property type="match status" value="2"/>
</dbReference>
<dbReference type="PATRIC" id="fig|1429438.4.peg.6536"/>
<dbReference type="PRINTS" id="PR00811">
    <property type="entry name" value="BCTERIALGSPD"/>
</dbReference>
<keyword evidence="4 10" id="KW-0732">Signal</keyword>
<dbReference type="InterPro" id="IPR013355">
    <property type="entry name" value="Pilus_4_PilQ"/>
</dbReference>
<dbReference type="Pfam" id="PF00263">
    <property type="entry name" value="Secretin"/>
    <property type="match status" value="1"/>
</dbReference>
<dbReference type="PANTHER" id="PTHR30604">
    <property type="entry name" value="PROTEIN TRANSPORT PROTEIN HOFQ"/>
    <property type="match status" value="1"/>
</dbReference>
<dbReference type="Gene3D" id="3.30.1370.130">
    <property type="match status" value="1"/>
</dbReference>
<dbReference type="NCBIfam" id="TIGR02515">
    <property type="entry name" value="IV_pilus_PilQ"/>
    <property type="match status" value="1"/>
</dbReference>
<reference evidence="12 13" key="1">
    <citation type="journal article" date="2014" name="Nature">
        <title>An environmental bacterial taxon with a large and distinct metabolic repertoire.</title>
        <authorList>
            <person name="Wilson M.C."/>
            <person name="Mori T."/>
            <person name="Ruckert C."/>
            <person name="Uria A.R."/>
            <person name="Helf M.J."/>
            <person name="Takada K."/>
            <person name="Gernert C."/>
            <person name="Steffens U.A."/>
            <person name="Heycke N."/>
            <person name="Schmitt S."/>
            <person name="Rinke C."/>
            <person name="Helfrich E.J."/>
            <person name="Brachmann A.O."/>
            <person name="Gurgui C."/>
            <person name="Wakimoto T."/>
            <person name="Kracht M."/>
            <person name="Crusemann M."/>
            <person name="Hentschel U."/>
            <person name="Abe I."/>
            <person name="Matsunaga S."/>
            <person name="Kalinowski J."/>
            <person name="Takeyama H."/>
            <person name="Piel J."/>
        </authorList>
    </citation>
    <scope>NUCLEOTIDE SEQUENCE [LARGE SCALE GENOMIC DNA]</scope>
    <source>
        <strain evidence="13">TSY1</strain>
    </source>
</reference>
<dbReference type="InterPro" id="IPR051808">
    <property type="entry name" value="Type_IV_pilus_biogenesis"/>
</dbReference>
<dbReference type="Pfam" id="PF03958">
    <property type="entry name" value="Secretin_N"/>
    <property type="match status" value="1"/>
</dbReference>
<accession>W4L992</accession>
<dbReference type="InterPro" id="IPR005644">
    <property type="entry name" value="NolW-like"/>
</dbReference>
<evidence type="ECO:0000256" key="10">
    <source>
        <dbReference type="SAM" id="SignalP"/>
    </source>
</evidence>
<evidence type="ECO:0000256" key="7">
    <source>
        <dbReference type="ARBA" id="ARBA00023237"/>
    </source>
</evidence>
<protein>
    <recommendedName>
        <fullName evidence="11">Secretin/TonB short N-terminal domain-containing protein</fullName>
    </recommendedName>
</protein>
<evidence type="ECO:0000256" key="8">
    <source>
        <dbReference type="RuleBase" id="RU004003"/>
    </source>
</evidence>
<evidence type="ECO:0000256" key="1">
    <source>
        <dbReference type="ARBA" id="ARBA00004370"/>
    </source>
</evidence>
<evidence type="ECO:0000256" key="5">
    <source>
        <dbReference type="ARBA" id="ARBA00022927"/>
    </source>
</evidence>
<dbReference type="SMART" id="SM00965">
    <property type="entry name" value="STN"/>
    <property type="match status" value="1"/>
</dbReference>
<evidence type="ECO:0000259" key="11">
    <source>
        <dbReference type="SMART" id="SM00965"/>
    </source>
</evidence>
<evidence type="ECO:0000256" key="2">
    <source>
        <dbReference type="ARBA" id="ARBA00022448"/>
    </source>
</evidence>
<dbReference type="PANTHER" id="PTHR30604:SF1">
    <property type="entry name" value="DNA UTILIZATION PROTEIN HOFQ"/>
    <property type="match status" value="1"/>
</dbReference>
<dbReference type="InterPro" id="IPR001775">
    <property type="entry name" value="GspD/PilQ"/>
</dbReference>
<keyword evidence="3" id="KW-0812">Transmembrane</keyword>
<evidence type="ECO:0000313" key="13">
    <source>
        <dbReference type="Proteomes" id="UP000019141"/>
    </source>
</evidence>
<dbReference type="InterPro" id="IPR038591">
    <property type="entry name" value="NolW-like_sf"/>
</dbReference>
<keyword evidence="2 9" id="KW-0813">Transport</keyword>
<evidence type="ECO:0000256" key="4">
    <source>
        <dbReference type="ARBA" id="ARBA00022729"/>
    </source>
</evidence>
<sequence length="791" mass="84803">MKLLYGPWRFYAAAACLAVLGCVGCSTTTTTTSLSPDQIVPAGAESASVASAENEALASITKITTDAQGDAFRVVVEATREVQYTTFRLQKPPRLAIDIAEATLAPEVKPVVFAEGLVSGVDPMAFPDKQVVRVLVPLRQPAAHQVSAQGNQLHIALSTDADVDNHLAKPQPATATAEAPASPKATAAVEANDEATLIHGVEFRSLPGASVIEVQVAGSLPQIRVKQRTHPLRLTMDVKGARLNPNQDSLMAVHDPAGVVTQVQALQSTHEDIDTVHIVAYLQAKALFEVRQDDDRVRVILTPPVMQTATDTPVPDHEATLSMPMIAQAAPIGSIEAEAPLVAQAAPVAQDADAAGVPARIEAATIGDAGEKTYTGEKISLDFQNADINDILRLIAEVSGLNIIAGPDVKGTVTTRMVDIPWDQALDVVLKINGLGQEHQDNIIRVAPIERFINERKERIRAQQAEVEAEPTVTQIVPINYADVEELKSNLERLLSERGSIWIDTRTNTMIVTDVKENVNDVLALVETLDRQTPQVMIESRIVEANRNFLKQLGVRLGTRYTQVTDNNFPSTVTVDGGIAGANDSGNFLVDLPAAVGSGSGGAITFALAGASSLLNLQLSALENSGQGKVVTNPKIATLDNTEALIESGRRIPYSTRDDGGIKTEFVNASIQLRVTPHVAPDGFVNLKVHATKNEADFSNAVDGVPTILTREATTEMLVRDGSTVVIGDLYQRTVQNARTGIPWLSNVPGLGWMFRNIRDNDSHEELLIFITPRIIKQPDVPSKAHASVMN</sequence>
<dbReference type="Gene3D" id="2.60.40.3500">
    <property type="match status" value="1"/>
</dbReference>
<dbReference type="Pfam" id="PF21305">
    <property type="entry name" value="type_II_gspD_N0"/>
    <property type="match status" value="1"/>
</dbReference>
<dbReference type="EMBL" id="AZHW01001063">
    <property type="protein sequence ID" value="ETW94464.1"/>
    <property type="molecule type" value="Genomic_DNA"/>
</dbReference>
<dbReference type="GO" id="GO:0009279">
    <property type="term" value="C:cell outer membrane"/>
    <property type="evidence" value="ECO:0007669"/>
    <property type="project" value="UniProtKB-SubCell"/>
</dbReference>
<evidence type="ECO:0000256" key="3">
    <source>
        <dbReference type="ARBA" id="ARBA00022692"/>
    </source>
</evidence>
<dbReference type="PROSITE" id="PS51257">
    <property type="entry name" value="PROKAR_LIPOPROTEIN"/>
    <property type="match status" value="1"/>
</dbReference>
<comment type="caution">
    <text evidence="12">The sequence shown here is derived from an EMBL/GenBank/DDBJ whole genome shotgun (WGS) entry which is preliminary data.</text>
</comment>
<dbReference type="Proteomes" id="UP000019141">
    <property type="component" value="Unassembled WGS sequence"/>
</dbReference>
<dbReference type="InterPro" id="IPR011662">
    <property type="entry name" value="Secretin/TonB_short_N"/>
</dbReference>
<evidence type="ECO:0000256" key="9">
    <source>
        <dbReference type="RuleBase" id="RU004004"/>
    </source>
</evidence>
<proteinExistence type="inferred from homology"/>
<feature type="chain" id="PRO_5004845664" description="Secretin/TonB short N-terminal domain-containing protein" evidence="10">
    <location>
        <begin position="29"/>
        <end position="791"/>
    </location>
</feature>
<feature type="signal peptide" evidence="10">
    <location>
        <begin position="1"/>
        <end position="28"/>
    </location>
</feature>
<comment type="subcellular location">
    <subcellularLocation>
        <location evidence="9">Cell outer membrane</location>
    </subcellularLocation>
    <subcellularLocation>
        <location evidence="1">Membrane</location>
    </subcellularLocation>
</comment>
<evidence type="ECO:0000313" key="12">
    <source>
        <dbReference type="EMBL" id="ETW94464.1"/>
    </source>
</evidence>
<comment type="similarity">
    <text evidence="8">Belongs to the bacterial secretin family.</text>
</comment>
<organism evidence="12 13">
    <name type="scientific">Entotheonella factor</name>
    <dbReference type="NCBI Taxonomy" id="1429438"/>
    <lineage>
        <taxon>Bacteria</taxon>
        <taxon>Pseudomonadati</taxon>
        <taxon>Nitrospinota/Tectimicrobiota group</taxon>
        <taxon>Candidatus Tectimicrobiota</taxon>
        <taxon>Candidatus Entotheonellia</taxon>
        <taxon>Candidatus Entotheonellales</taxon>
        <taxon>Candidatus Entotheonellaceae</taxon>
        <taxon>Candidatus Entotheonella</taxon>
    </lineage>
</organism>
<gene>
    <name evidence="12" type="ORF">ETSY1_34720</name>
</gene>